<dbReference type="EMBL" id="BA000012">
    <property type="protein sequence ID" value="BAB47874.1"/>
    <property type="molecule type" value="Genomic_DNA"/>
</dbReference>
<evidence type="ECO:0000256" key="7">
    <source>
        <dbReference type="SAM" id="MobiDB-lite"/>
    </source>
</evidence>
<keyword evidence="8" id="KW-1133">Transmembrane helix</keyword>
<feature type="compositionally biased region" description="Basic residues" evidence="7">
    <location>
        <begin position="13"/>
        <end position="35"/>
    </location>
</feature>
<comment type="similarity">
    <text evidence="2">Belongs to the BA14k family.</text>
</comment>
<accession>Q98N87</accession>
<feature type="region of interest" description="Disordered" evidence="7">
    <location>
        <begin position="1"/>
        <end position="35"/>
    </location>
</feature>
<evidence type="ECO:0000256" key="3">
    <source>
        <dbReference type="ARBA" id="ARBA00020552"/>
    </source>
</evidence>
<evidence type="ECO:0000256" key="6">
    <source>
        <dbReference type="ARBA" id="ARBA00025321"/>
    </source>
</evidence>
<gene>
    <name evidence="9" type="ordered locus">mlr0248</name>
</gene>
<dbReference type="InterPro" id="IPR012413">
    <property type="entry name" value="BA14K"/>
</dbReference>
<feature type="transmembrane region" description="Helical" evidence="8">
    <location>
        <begin position="177"/>
        <end position="195"/>
    </location>
</feature>
<sequence>MVASVKDPGGHHVQAHAHFRSRSRFRRHRRAGRHRPVVLGSRHASSPLLLRRRLWRLLVVPPPSSPSSSPWQGGYHPLMPRPVACEGRPRPPFCIFRRPTGRNPAASPQKNQKSLEPFAAPQRQMIKRRMDRLGQRSKEIVMFKRTLVSALIATTVAGTTLVGTVQPSAAHSHHHDLGIGIAAGVGGFVLGSLLAQQPPRTVYVDEDGGSWHVRRCFDRYSSYDPDSDTYIGRDGYSHYCRL</sequence>
<dbReference type="KEGG" id="mlo:mlr0248"/>
<dbReference type="AlphaFoldDB" id="Q98N87"/>
<evidence type="ECO:0000256" key="5">
    <source>
        <dbReference type="ARBA" id="ARBA00022734"/>
    </source>
</evidence>
<comment type="function">
    <text evidence="6">Has immunoglobulin-binding and hemagglutination properties, and can bind to mannose. Essential for virulence. May be involved in LPS biosynthesis or polysaccharide transport.</text>
</comment>
<evidence type="ECO:0000256" key="8">
    <source>
        <dbReference type="SAM" id="Phobius"/>
    </source>
</evidence>
<keyword evidence="4" id="KW-1003">Cell membrane</keyword>
<evidence type="ECO:0000313" key="10">
    <source>
        <dbReference type="Proteomes" id="UP000000552"/>
    </source>
</evidence>
<dbReference type="GO" id="GO:0016020">
    <property type="term" value="C:membrane"/>
    <property type="evidence" value="ECO:0007669"/>
    <property type="project" value="UniProtKB-SubCell"/>
</dbReference>
<proteinExistence type="inferred from homology"/>
<evidence type="ECO:0000256" key="4">
    <source>
        <dbReference type="ARBA" id="ARBA00022475"/>
    </source>
</evidence>
<evidence type="ECO:0000256" key="2">
    <source>
        <dbReference type="ARBA" id="ARBA00010270"/>
    </source>
</evidence>
<keyword evidence="5" id="KW-0430">Lectin</keyword>
<dbReference type="Pfam" id="PF07886">
    <property type="entry name" value="BA14K"/>
    <property type="match status" value="1"/>
</dbReference>
<comment type="subcellular location">
    <subcellularLocation>
        <location evidence="1">Membrane</location>
        <topology evidence="1">Single-pass membrane protein</topology>
    </subcellularLocation>
</comment>
<feature type="transmembrane region" description="Helical" evidence="8">
    <location>
        <begin position="146"/>
        <end position="165"/>
    </location>
</feature>
<dbReference type="GO" id="GO:0030246">
    <property type="term" value="F:carbohydrate binding"/>
    <property type="evidence" value="ECO:0007669"/>
    <property type="project" value="UniProtKB-KW"/>
</dbReference>
<protein>
    <recommendedName>
        <fullName evidence="3">Lectin-like protein BA14k</fullName>
    </recommendedName>
</protein>
<name>Q98N87_RHILO</name>
<dbReference type="eggNOG" id="ENOG5033457">
    <property type="taxonomic scope" value="Bacteria"/>
</dbReference>
<keyword evidence="8" id="KW-0812">Transmembrane</keyword>
<evidence type="ECO:0000256" key="1">
    <source>
        <dbReference type="ARBA" id="ARBA00004167"/>
    </source>
</evidence>
<organism evidence="9 10">
    <name type="scientific">Mesorhizobium japonicum (strain LMG 29417 / CECT 9101 / MAFF 303099)</name>
    <name type="common">Mesorhizobium loti (strain MAFF 303099)</name>
    <dbReference type="NCBI Taxonomy" id="266835"/>
    <lineage>
        <taxon>Bacteria</taxon>
        <taxon>Pseudomonadati</taxon>
        <taxon>Pseudomonadota</taxon>
        <taxon>Alphaproteobacteria</taxon>
        <taxon>Hyphomicrobiales</taxon>
        <taxon>Phyllobacteriaceae</taxon>
        <taxon>Mesorhizobium</taxon>
    </lineage>
</organism>
<reference evidence="9 10" key="1">
    <citation type="journal article" date="2000" name="DNA Res.">
        <title>Complete genome structure of the nitrogen-fixing symbiotic bacterium Mesorhizobium loti.</title>
        <authorList>
            <person name="Kaneko T."/>
            <person name="Nakamura Y."/>
            <person name="Sato S."/>
            <person name="Asamizu E."/>
            <person name="Kato T."/>
            <person name="Sasamoto S."/>
            <person name="Watanabe A."/>
            <person name="Idesawa K."/>
            <person name="Ishikawa A."/>
            <person name="Kawashima K."/>
            <person name="Kimura T."/>
            <person name="Kishida Y."/>
            <person name="Kiyokawa C."/>
            <person name="Kohara M."/>
            <person name="Matsumoto M."/>
            <person name="Matsuno A."/>
            <person name="Mochizuki Y."/>
            <person name="Nakayama S."/>
            <person name="Nakazaki N."/>
            <person name="Shimpo S."/>
            <person name="Sugimoto M."/>
            <person name="Takeuchi C."/>
            <person name="Yamada M."/>
            <person name="Tabata S."/>
        </authorList>
    </citation>
    <scope>NUCLEOTIDE SEQUENCE [LARGE SCALE GENOMIC DNA]</scope>
    <source>
        <strain evidence="10">LMG 29417 / CECT 9101 / MAFF 303099</strain>
    </source>
</reference>
<evidence type="ECO:0000313" key="9">
    <source>
        <dbReference type="EMBL" id="BAB47874.1"/>
    </source>
</evidence>
<dbReference type="Proteomes" id="UP000000552">
    <property type="component" value="Chromosome"/>
</dbReference>
<keyword evidence="8" id="KW-0472">Membrane</keyword>
<dbReference type="HOGENOM" id="CLU_1146475_0_0_5"/>